<gene>
    <name evidence="2" type="ORF">BSTOLATCC_MIC53459</name>
</gene>
<evidence type="ECO:0000256" key="1">
    <source>
        <dbReference type="SAM" id="Phobius"/>
    </source>
</evidence>
<dbReference type="Pfam" id="PF23106">
    <property type="entry name" value="EGF_Teneurin"/>
    <property type="match status" value="1"/>
</dbReference>
<dbReference type="EMBL" id="CAJZBQ010000053">
    <property type="protein sequence ID" value="CAG9331387.1"/>
    <property type="molecule type" value="Genomic_DNA"/>
</dbReference>
<organism evidence="2 3">
    <name type="scientific">Blepharisma stoltei</name>
    <dbReference type="NCBI Taxonomy" id="1481888"/>
    <lineage>
        <taxon>Eukaryota</taxon>
        <taxon>Sar</taxon>
        <taxon>Alveolata</taxon>
        <taxon>Ciliophora</taxon>
        <taxon>Postciliodesmatophora</taxon>
        <taxon>Heterotrichea</taxon>
        <taxon>Heterotrichida</taxon>
        <taxon>Blepharismidae</taxon>
        <taxon>Blepharisma</taxon>
    </lineage>
</organism>
<keyword evidence="1" id="KW-0812">Transmembrane</keyword>
<feature type="transmembrane region" description="Helical" evidence="1">
    <location>
        <begin position="168"/>
        <end position="188"/>
    </location>
</feature>
<dbReference type="CDD" id="cd00054">
    <property type="entry name" value="EGF_CA"/>
    <property type="match status" value="1"/>
</dbReference>
<evidence type="ECO:0000313" key="3">
    <source>
        <dbReference type="Proteomes" id="UP001162131"/>
    </source>
</evidence>
<dbReference type="Gene3D" id="2.10.25.10">
    <property type="entry name" value="Laminin"/>
    <property type="match status" value="1"/>
</dbReference>
<sequence>MVKCDSYIDCNSHGDCSDSSCKCDTGWYGSNCETTGSSEWGRAWPAYIAIYAICYYTFLGFSLLKLYRVMNADSVISLPRLLRRLFRSPKHLSLVFICCVCILRGVWLCSDPLGFNNHINRIGDRVLYEFVFPFLFGMYLCVLLVWAGLYQGLNPKKSDPYRILRKCFLWSMILAFPLTVTFTLLKGYRVKQEIWWIYGTSLLGIGIVMVIGGFAGFGLLMIKYIKKTSPVDESVEQKDIYEITKQESTGFTQRKTNDAHNTIKTSSYHRTASMEHPSYEPASLDSACPMSWAECSDWINRASWNSFDSEQLNRTEVLQHCKTTRLMQEEPILRKNYTHFILNLTPEDKAVFTKIVNISWLSALLGCFILVLFVAFMLSDAGRDPTWTIIGLYISMLFEICSCFLILSVFTTQIKVDSKERLKFSSKILLSKHHEEPVLSYPKHLASIGKRLYFYFA</sequence>
<feature type="transmembrane region" description="Helical" evidence="1">
    <location>
        <begin position="44"/>
        <end position="67"/>
    </location>
</feature>
<comment type="caution">
    <text evidence="2">The sequence shown here is derived from an EMBL/GenBank/DDBJ whole genome shotgun (WGS) entry which is preliminary data.</text>
</comment>
<evidence type="ECO:0000313" key="2">
    <source>
        <dbReference type="EMBL" id="CAG9331387.1"/>
    </source>
</evidence>
<feature type="transmembrane region" description="Helical" evidence="1">
    <location>
        <begin position="390"/>
        <end position="411"/>
    </location>
</feature>
<evidence type="ECO:0008006" key="4">
    <source>
        <dbReference type="Google" id="ProtNLM"/>
    </source>
</evidence>
<keyword evidence="1" id="KW-0472">Membrane</keyword>
<name>A0AAU9K0G9_9CILI</name>
<dbReference type="Proteomes" id="UP001162131">
    <property type="component" value="Unassembled WGS sequence"/>
</dbReference>
<dbReference type="AlphaFoldDB" id="A0AAU9K0G9"/>
<keyword evidence="1" id="KW-1133">Transmembrane helix</keyword>
<feature type="transmembrane region" description="Helical" evidence="1">
    <location>
        <begin position="194"/>
        <end position="220"/>
    </location>
</feature>
<feature type="transmembrane region" description="Helical" evidence="1">
    <location>
        <begin position="358"/>
        <end position="378"/>
    </location>
</feature>
<proteinExistence type="predicted"/>
<feature type="transmembrane region" description="Helical" evidence="1">
    <location>
        <begin position="127"/>
        <end position="147"/>
    </location>
</feature>
<protein>
    <recommendedName>
        <fullName evidence="4">EGF-like domain-containing protein</fullName>
    </recommendedName>
</protein>
<reference evidence="2" key="1">
    <citation type="submission" date="2021-09" db="EMBL/GenBank/DDBJ databases">
        <authorList>
            <consortium name="AG Swart"/>
            <person name="Singh M."/>
            <person name="Singh A."/>
            <person name="Seah K."/>
            <person name="Emmerich C."/>
        </authorList>
    </citation>
    <scope>NUCLEOTIDE SEQUENCE</scope>
    <source>
        <strain evidence="2">ATCC30299</strain>
    </source>
</reference>
<accession>A0AAU9K0G9</accession>
<feature type="transmembrane region" description="Helical" evidence="1">
    <location>
        <begin position="88"/>
        <end position="107"/>
    </location>
</feature>
<keyword evidence="3" id="KW-1185">Reference proteome</keyword>